<accession>A0A5E4RHY2</accession>
<dbReference type="Pfam" id="PF04480">
    <property type="entry name" value="DUF559"/>
    <property type="match status" value="1"/>
</dbReference>
<reference evidence="2 3" key="1">
    <citation type="submission" date="2019-08" db="EMBL/GenBank/DDBJ databases">
        <authorList>
            <person name="Peeters C."/>
        </authorList>
    </citation>
    <scope>NUCLEOTIDE SEQUENCE [LARGE SCALE GENOMIC DNA]</scope>
    <source>
        <strain evidence="2 3">LMG 31106</strain>
    </source>
</reference>
<evidence type="ECO:0000313" key="3">
    <source>
        <dbReference type="Proteomes" id="UP000384354"/>
    </source>
</evidence>
<proteinExistence type="predicted"/>
<sequence>MAKRTFRPYGDASAWAQEEGIRTMAQWRLRSLRKELPADLPAAPYQIYKGEWKGWGTFLGTGRRYRGAWCSYHEAAAWGQAEGIKTGAAWMARKDFPANIPADPFKVYGDEFKSNGGWPGFLNTSMIRGRSMIELALAHGLGSVLILDQTRRATIDPGDGGRKIQVDLIDRSRRLAIEYDGSYWHQETQTKDRRQVRRLNKAGWTVVRVREAPLGLLDPTLDLQVDRPEGNYGRVVHAVLRHLACLIRDGRLLNDGLLDKIEQALGKPMDPSAFCAIATHSWRSYEEAATWAQAEGIKTFDDWIARCRRGDLPADIPVKPARTYKGDWKDWGTFLGTGRLYRGTWCSYDEAAAWARAEGIQTAEAWKDRSVKGCLPKYVPANPQKIYKSEWNGWGAFLGTGRKPNRHPNAPPFRSYSDASAWAQREGIASQRLWYERCKDASFPINIPKKPEPVYRDEWTNWGNFLGTGRKPGGQPRLKRPTNLYVIRLTKPTDRTPVLLPANDPAFVMPMAA</sequence>
<feature type="domain" description="DUF559" evidence="1">
    <location>
        <begin position="166"/>
        <end position="211"/>
    </location>
</feature>
<dbReference type="AlphaFoldDB" id="A0A5E4RHY2"/>
<organism evidence="2 3">
    <name type="scientific">Pandoraea cepalis</name>
    <dbReference type="NCBI Taxonomy" id="2508294"/>
    <lineage>
        <taxon>Bacteria</taxon>
        <taxon>Pseudomonadati</taxon>
        <taxon>Pseudomonadota</taxon>
        <taxon>Betaproteobacteria</taxon>
        <taxon>Burkholderiales</taxon>
        <taxon>Burkholderiaceae</taxon>
        <taxon>Pandoraea</taxon>
    </lineage>
</organism>
<dbReference type="InterPro" id="IPR028229">
    <property type="entry name" value="Integrase_rpt"/>
</dbReference>
<dbReference type="Gene3D" id="3.40.960.10">
    <property type="entry name" value="VSR Endonuclease"/>
    <property type="match status" value="1"/>
</dbReference>
<dbReference type="InterPro" id="IPR011335">
    <property type="entry name" value="Restrct_endonuc-II-like"/>
</dbReference>
<name>A0A5E4RHY2_9BURK</name>
<dbReference type="EMBL" id="CABPSL010000001">
    <property type="protein sequence ID" value="VVD61629.1"/>
    <property type="molecule type" value="Genomic_DNA"/>
</dbReference>
<protein>
    <recommendedName>
        <fullName evidence="1">DUF559 domain-containing protein</fullName>
    </recommendedName>
</protein>
<evidence type="ECO:0000313" key="2">
    <source>
        <dbReference type="EMBL" id="VVD61629.1"/>
    </source>
</evidence>
<dbReference type="SUPFAM" id="SSF52980">
    <property type="entry name" value="Restriction endonuclease-like"/>
    <property type="match status" value="1"/>
</dbReference>
<dbReference type="Pfam" id="PF14882">
    <property type="entry name" value="INT_rpt"/>
    <property type="match status" value="4"/>
</dbReference>
<dbReference type="InterPro" id="IPR007569">
    <property type="entry name" value="DUF559"/>
</dbReference>
<gene>
    <name evidence="2" type="ORF">PCE31106_00127</name>
</gene>
<evidence type="ECO:0000259" key="1">
    <source>
        <dbReference type="Pfam" id="PF04480"/>
    </source>
</evidence>
<dbReference type="Proteomes" id="UP000384354">
    <property type="component" value="Unassembled WGS sequence"/>
</dbReference>